<evidence type="ECO:0000313" key="2">
    <source>
        <dbReference type="Proteomes" id="UP000622890"/>
    </source>
</evidence>
<name>A0A934WA00_9BURK</name>
<gene>
    <name evidence="1" type="ORF">JJB74_24980</name>
</gene>
<dbReference type="Proteomes" id="UP000622890">
    <property type="component" value="Unassembled WGS sequence"/>
</dbReference>
<dbReference type="EMBL" id="JAEPBG010000015">
    <property type="protein sequence ID" value="MBK4737889.1"/>
    <property type="molecule type" value="Genomic_DNA"/>
</dbReference>
<dbReference type="AlphaFoldDB" id="A0A934WA00"/>
<sequence length="127" mass="14144">MPFHLEIKINKAMGIFQVLAHAGLSLKDRENWVAVFDLRPEFRGAFDTNRVGKVKGTCFYITPRKLAMPAELLIKGLGYELLYLPSTDGAGNRRYPGFDTTGLSDGELAAFVMHLREAIDNRVATEA</sequence>
<keyword evidence="2" id="KW-1185">Reference proteome</keyword>
<comment type="caution">
    <text evidence="1">The sequence shown here is derived from an EMBL/GenBank/DDBJ whole genome shotgun (WGS) entry which is preliminary data.</text>
</comment>
<reference evidence="1" key="1">
    <citation type="submission" date="2021-01" db="EMBL/GenBank/DDBJ databases">
        <title>Genome sequence of strain Noviherbaspirillum sp. DKR-6.</title>
        <authorList>
            <person name="Chaudhary D.K."/>
        </authorList>
    </citation>
    <scope>NUCLEOTIDE SEQUENCE</scope>
    <source>
        <strain evidence="1">DKR-6</strain>
    </source>
</reference>
<protein>
    <submittedName>
        <fullName evidence="1">Uncharacterized protein</fullName>
    </submittedName>
</protein>
<dbReference type="RefSeq" id="WP_200596568.1">
    <property type="nucleotide sequence ID" value="NZ_JAEPBG010000015.1"/>
</dbReference>
<evidence type="ECO:0000313" key="1">
    <source>
        <dbReference type="EMBL" id="MBK4737889.1"/>
    </source>
</evidence>
<accession>A0A934WA00</accession>
<proteinExistence type="predicted"/>
<organism evidence="1 2">
    <name type="scientific">Noviherbaspirillum pedocola</name>
    <dbReference type="NCBI Taxonomy" id="2801341"/>
    <lineage>
        <taxon>Bacteria</taxon>
        <taxon>Pseudomonadati</taxon>
        <taxon>Pseudomonadota</taxon>
        <taxon>Betaproteobacteria</taxon>
        <taxon>Burkholderiales</taxon>
        <taxon>Oxalobacteraceae</taxon>
        <taxon>Noviherbaspirillum</taxon>
    </lineage>
</organism>